<name>A0A7W7W375_9ACTN</name>
<dbReference type="Proteomes" id="UP000523007">
    <property type="component" value="Unassembled WGS sequence"/>
</dbReference>
<dbReference type="EMBL" id="JACHJT010000001">
    <property type="protein sequence ID" value="MBB4932757.1"/>
    <property type="molecule type" value="Genomic_DNA"/>
</dbReference>
<reference evidence="1 2" key="1">
    <citation type="submission" date="2020-08" db="EMBL/GenBank/DDBJ databases">
        <title>Sequencing the genomes of 1000 actinobacteria strains.</title>
        <authorList>
            <person name="Klenk H.-P."/>
        </authorList>
    </citation>
    <scope>NUCLEOTIDE SEQUENCE [LARGE SCALE GENOMIC DNA]</scope>
    <source>
        <strain evidence="1 2">DSM 102030</strain>
    </source>
</reference>
<accession>A0A7W7W375</accession>
<sequence>MHVAQMFEVEDESFLAQRAAGPNSRTGAAYVPCGTARTAYAIAHDE</sequence>
<dbReference type="AlphaFoldDB" id="A0A7W7W375"/>
<evidence type="ECO:0000313" key="2">
    <source>
        <dbReference type="Proteomes" id="UP000523007"/>
    </source>
</evidence>
<evidence type="ECO:0000313" key="1">
    <source>
        <dbReference type="EMBL" id="MBB4932757.1"/>
    </source>
</evidence>
<comment type="caution">
    <text evidence="1">The sequence shown here is derived from an EMBL/GenBank/DDBJ whole genome shotgun (WGS) entry which is preliminary data.</text>
</comment>
<proteinExistence type="predicted"/>
<organism evidence="1 2">
    <name type="scientific">Lipingzhangella halophila</name>
    <dbReference type="NCBI Taxonomy" id="1783352"/>
    <lineage>
        <taxon>Bacteria</taxon>
        <taxon>Bacillati</taxon>
        <taxon>Actinomycetota</taxon>
        <taxon>Actinomycetes</taxon>
        <taxon>Streptosporangiales</taxon>
        <taxon>Nocardiopsidaceae</taxon>
        <taxon>Lipingzhangella</taxon>
    </lineage>
</organism>
<gene>
    <name evidence="1" type="ORF">F4561_003577</name>
</gene>
<dbReference type="RefSeq" id="WP_184584259.1">
    <property type="nucleotide sequence ID" value="NZ_JACHJT010000001.1"/>
</dbReference>
<keyword evidence="2" id="KW-1185">Reference proteome</keyword>
<protein>
    <submittedName>
        <fullName evidence="1">Uncharacterized protein</fullName>
    </submittedName>
</protein>